<proteinExistence type="predicted"/>
<keyword evidence="9" id="KW-1185">Reference proteome</keyword>
<dbReference type="PANTHER" id="PTHR30485:SF2">
    <property type="entry name" value="BLL0597 PROTEIN"/>
    <property type="match status" value="1"/>
</dbReference>
<dbReference type="Proteomes" id="UP001156601">
    <property type="component" value="Unassembled WGS sequence"/>
</dbReference>
<feature type="transmembrane region" description="Helical" evidence="6">
    <location>
        <begin position="220"/>
        <end position="238"/>
    </location>
</feature>
<keyword evidence="5 6" id="KW-0472">Membrane</keyword>
<reference evidence="8" key="1">
    <citation type="journal article" date="2014" name="Int. J. Syst. Evol. Microbiol.">
        <title>Complete genome sequence of Corynebacterium casei LMG S-19264T (=DSM 44701T), isolated from a smear-ripened cheese.</title>
        <authorList>
            <consortium name="US DOE Joint Genome Institute (JGI-PGF)"/>
            <person name="Walter F."/>
            <person name="Albersmeier A."/>
            <person name="Kalinowski J."/>
            <person name="Ruckert C."/>
        </authorList>
    </citation>
    <scope>NUCLEOTIDE SEQUENCE</scope>
    <source>
        <strain evidence="8">NBRC 110023</strain>
    </source>
</reference>
<dbReference type="EMBL" id="BSOT01000002">
    <property type="protein sequence ID" value="GLR69274.1"/>
    <property type="molecule type" value="Genomic_DNA"/>
</dbReference>
<dbReference type="GO" id="GO:0009055">
    <property type="term" value="F:electron transfer activity"/>
    <property type="evidence" value="ECO:0007669"/>
    <property type="project" value="InterPro"/>
</dbReference>
<feature type="transmembrane region" description="Helical" evidence="6">
    <location>
        <begin position="162"/>
        <end position="187"/>
    </location>
</feature>
<organism evidence="8 9">
    <name type="scientific">Agaribacter marinus</name>
    <dbReference type="NCBI Taxonomy" id="1431249"/>
    <lineage>
        <taxon>Bacteria</taxon>
        <taxon>Pseudomonadati</taxon>
        <taxon>Pseudomonadota</taxon>
        <taxon>Gammaproteobacteria</taxon>
        <taxon>Alteromonadales</taxon>
        <taxon>Alteromonadaceae</taxon>
        <taxon>Agaribacter</taxon>
    </lineage>
</organism>
<comment type="subcellular location">
    <subcellularLocation>
        <location evidence="1">Cell membrane</location>
        <topology evidence="1">Multi-pass membrane protein</topology>
    </subcellularLocation>
</comment>
<dbReference type="RefSeq" id="WP_284215606.1">
    <property type="nucleotide sequence ID" value="NZ_BSOT01000002.1"/>
</dbReference>
<feature type="domain" description="Cytochrome b561 bacterial/Ni-hydrogenase" evidence="7">
    <location>
        <begin position="26"/>
        <end position="199"/>
    </location>
</feature>
<dbReference type="Gene3D" id="1.20.950.20">
    <property type="entry name" value="Transmembrane di-heme cytochromes, Chain C"/>
    <property type="match status" value="1"/>
</dbReference>
<feature type="transmembrane region" description="Helical" evidence="6">
    <location>
        <begin position="30"/>
        <end position="47"/>
    </location>
</feature>
<comment type="caution">
    <text evidence="8">The sequence shown here is derived from an EMBL/GenBank/DDBJ whole genome shotgun (WGS) entry which is preliminary data.</text>
</comment>
<evidence type="ECO:0000313" key="9">
    <source>
        <dbReference type="Proteomes" id="UP001156601"/>
    </source>
</evidence>
<accession>A0AA37WI19</accession>
<feature type="transmembrane region" description="Helical" evidence="6">
    <location>
        <begin position="115"/>
        <end position="136"/>
    </location>
</feature>
<protein>
    <submittedName>
        <fullName evidence="8">Hydrogenase</fullName>
    </submittedName>
</protein>
<dbReference type="SUPFAM" id="SSF81342">
    <property type="entry name" value="Transmembrane di-heme cytochromes"/>
    <property type="match status" value="1"/>
</dbReference>
<evidence type="ECO:0000256" key="1">
    <source>
        <dbReference type="ARBA" id="ARBA00004651"/>
    </source>
</evidence>
<evidence type="ECO:0000313" key="8">
    <source>
        <dbReference type="EMBL" id="GLR69274.1"/>
    </source>
</evidence>
<sequence>MNSINSRATPAPVQEHTLPANRQTKVWDKGIRVFHWALVVCIVGAWYTIEQRMMDWHRGFGYAIAALLIFRVIWGVVGSTTARFTDFVVKPSTAYGYLKDSLRLKSSTHNGHNPAGGWMVISFLVLLAFQVISGLYSNNEIGFNGAFSDSIPKALSDQFTQWHALSFDIITLAIWLHLVAVFFYVLVKRQNLIKALFSGKKPSEQANPTQTLRFFEKGRLWLCVCMAILPIIYLLWIYG</sequence>
<dbReference type="Pfam" id="PF01292">
    <property type="entry name" value="Ni_hydr_CYTB"/>
    <property type="match status" value="1"/>
</dbReference>
<dbReference type="GO" id="GO:0005886">
    <property type="term" value="C:plasma membrane"/>
    <property type="evidence" value="ECO:0007669"/>
    <property type="project" value="UniProtKB-SubCell"/>
</dbReference>
<name>A0AA37WI19_9ALTE</name>
<reference evidence="8" key="2">
    <citation type="submission" date="2023-01" db="EMBL/GenBank/DDBJ databases">
        <title>Draft genome sequence of Agaribacter marinus strain NBRC 110023.</title>
        <authorList>
            <person name="Sun Q."/>
            <person name="Mori K."/>
        </authorList>
    </citation>
    <scope>NUCLEOTIDE SEQUENCE</scope>
    <source>
        <strain evidence="8">NBRC 110023</strain>
    </source>
</reference>
<dbReference type="AlphaFoldDB" id="A0AA37WI19"/>
<keyword evidence="2" id="KW-1003">Cell membrane</keyword>
<evidence type="ECO:0000256" key="5">
    <source>
        <dbReference type="ARBA" id="ARBA00023136"/>
    </source>
</evidence>
<dbReference type="InterPro" id="IPR051542">
    <property type="entry name" value="Hydrogenase_cytochrome"/>
</dbReference>
<keyword evidence="4 6" id="KW-1133">Transmembrane helix</keyword>
<evidence type="ECO:0000256" key="4">
    <source>
        <dbReference type="ARBA" id="ARBA00022989"/>
    </source>
</evidence>
<keyword evidence="3 6" id="KW-0812">Transmembrane</keyword>
<dbReference type="GO" id="GO:0022904">
    <property type="term" value="P:respiratory electron transport chain"/>
    <property type="evidence" value="ECO:0007669"/>
    <property type="project" value="InterPro"/>
</dbReference>
<evidence type="ECO:0000256" key="3">
    <source>
        <dbReference type="ARBA" id="ARBA00022692"/>
    </source>
</evidence>
<feature type="transmembrane region" description="Helical" evidence="6">
    <location>
        <begin position="59"/>
        <end position="77"/>
    </location>
</feature>
<dbReference type="InterPro" id="IPR016174">
    <property type="entry name" value="Di-haem_cyt_TM"/>
</dbReference>
<dbReference type="GO" id="GO:0020037">
    <property type="term" value="F:heme binding"/>
    <property type="evidence" value="ECO:0007669"/>
    <property type="project" value="TreeGrafter"/>
</dbReference>
<dbReference type="PANTHER" id="PTHR30485">
    <property type="entry name" value="NI/FE-HYDROGENASE 1 B-TYPE CYTOCHROME SUBUNIT"/>
    <property type="match status" value="1"/>
</dbReference>
<gene>
    <name evidence="8" type="ORF">GCM10007852_01820</name>
</gene>
<evidence type="ECO:0000259" key="7">
    <source>
        <dbReference type="Pfam" id="PF01292"/>
    </source>
</evidence>
<evidence type="ECO:0000256" key="2">
    <source>
        <dbReference type="ARBA" id="ARBA00022475"/>
    </source>
</evidence>
<dbReference type="InterPro" id="IPR011577">
    <property type="entry name" value="Cyt_b561_bac/Ni-Hgenase"/>
</dbReference>
<evidence type="ECO:0000256" key="6">
    <source>
        <dbReference type="SAM" id="Phobius"/>
    </source>
</evidence>